<evidence type="ECO:0000313" key="3">
    <source>
        <dbReference type="EMBL" id="EMS78217.1"/>
    </source>
</evidence>
<evidence type="ECO:0000259" key="2">
    <source>
        <dbReference type="Pfam" id="PF00144"/>
    </source>
</evidence>
<feature type="chain" id="PRO_5004487021" evidence="1">
    <location>
        <begin position="25"/>
        <end position="197"/>
    </location>
</feature>
<dbReference type="Pfam" id="PF00144">
    <property type="entry name" value="Beta-lactamase"/>
    <property type="match status" value="1"/>
</dbReference>
<dbReference type="Gene3D" id="3.40.710.10">
    <property type="entry name" value="DD-peptidase/beta-lactamase superfamily"/>
    <property type="match status" value="1"/>
</dbReference>
<sequence length="197" mass="21992">MKNTIYKLAALLALSIFSCHPLNMEVPTETCSSSYKINKSHPKAEKLQAKLEEIVALDIPGAVIAIKDSSGIWAAAAGYAKTEKSVPMELCHLQFGQSVAKTYMATAILLLYQEGKIDLDATIDTYLPDTLIQHIGNTQQATVRMLLNHTSGIAEYTSQPDFIDFYLRNPLHQFEPMEFLPYISNKPVYFKPSEGYK</sequence>
<accession>S0G249</accession>
<dbReference type="SUPFAM" id="SSF56601">
    <property type="entry name" value="beta-lactamase/transpeptidase-like"/>
    <property type="match status" value="1"/>
</dbReference>
<dbReference type="AlphaFoldDB" id="S0G249"/>
<dbReference type="PANTHER" id="PTHR43283">
    <property type="entry name" value="BETA-LACTAMASE-RELATED"/>
    <property type="match status" value="1"/>
</dbReference>
<feature type="domain" description="Beta-lactamase-related" evidence="2">
    <location>
        <begin position="49"/>
        <end position="192"/>
    </location>
</feature>
<evidence type="ECO:0000313" key="4">
    <source>
        <dbReference type="Proteomes" id="UP000014216"/>
    </source>
</evidence>
<evidence type="ECO:0000256" key="1">
    <source>
        <dbReference type="SAM" id="SignalP"/>
    </source>
</evidence>
<dbReference type="RefSeq" id="WP_006967630.1">
    <property type="nucleotide sequence ID" value="NZ_APJX01000009.1"/>
</dbReference>
<protein>
    <submittedName>
        <fullName evidence="3">Beta-lactamase domain-containing protein</fullName>
    </submittedName>
</protein>
<dbReference type="EMBL" id="APJX01000009">
    <property type="protein sequence ID" value="EMS78217.1"/>
    <property type="molecule type" value="Genomic_DNA"/>
</dbReference>
<dbReference type="InterPro" id="IPR001466">
    <property type="entry name" value="Beta-lactam-related"/>
</dbReference>
<dbReference type="InterPro" id="IPR050789">
    <property type="entry name" value="Diverse_Enzym_Activities"/>
</dbReference>
<gene>
    <name evidence="3" type="ORF">Dpo_9c00490</name>
</gene>
<feature type="signal peptide" evidence="1">
    <location>
        <begin position="1"/>
        <end position="24"/>
    </location>
</feature>
<keyword evidence="4" id="KW-1185">Reference proteome</keyword>
<dbReference type="PROSITE" id="PS51257">
    <property type="entry name" value="PROKAR_LIPOPROTEIN"/>
    <property type="match status" value="1"/>
</dbReference>
<proteinExistence type="predicted"/>
<keyword evidence="1" id="KW-0732">Signal</keyword>
<organism evidence="3 4">
    <name type="scientific">Desulfotignum phosphitoxidans DSM 13687</name>
    <dbReference type="NCBI Taxonomy" id="1286635"/>
    <lineage>
        <taxon>Bacteria</taxon>
        <taxon>Pseudomonadati</taxon>
        <taxon>Thermodesulfobacteriota</taxon>
        <taxon>Desulfobacteria</taxon>
        <taxon>Desulfobacterales</taxon>
        <taxon>Desulfobacteraceae</taxon>
        <taxon>Desulfotignum</taxon>
    </lineage>
</organism>
<dbReference type="InterPro" id="IPR012338">
    <property type="entry name" value="Beta-lactam/transpept-like"/>
</dbReference>
<dbReference type="OrthoDB" id="5524666at2"/>
<reference evidence="3 4" key="1">
    <citation type="journal article" date="2013" name="Genome Announc.">
        <title>Draft Genome Sequence of Desulfotignum phosphitoxidans DSM 13687 Strain FiPS-3.</title>
        <authorList>
            <person name="Poehlein A."/>
            <person name="Daniel R."/>
            <person name="Simeonova D.D."/>
        </authorList>
    </citation>
    <scope>NUCLEOTIDE SEQUENCE [LARGE SCALE GENOMIC DNA]</scope>
    <source>
        <strain evidence="3 4">DSM 13687</strain>
    </source>
</reference>
<dbReference type="Proteomes" id="UP000014216">
    <property type="component" value="Unassembled WGS sequence"/>
</dbReference>
<name>S0G249_9BACT</name>
<comment type="caution">
    <text evidence="3">The sequence shown here is derived from an EMBL/GenBank/DDBJ whole genome shotgun (WGS) entry which is preliminary data.</text>
</comment>